<comment type="caution">
    <text evidence="2">The sequence shown here is derived from an EMBL/GenBank/DDBJ whole genome shotgun (WGS) entry which is preliminary data.</text>
</comment>
<evidence type="ECO:0000313" key="2">
    <source>
        <dbReference type="EMBL" id="MFD2523436.1"/>
    </source>
</evidence>
<keyword evidence="1" id="KW-0472">Membrane</keyword>
<dbReference type="EMBL" id="JBHULC010000038">
    <property type="protein sequence ID" value="MFD2523436.1"/>
    <property type="molecule type" value="Genomic_DNA"/>
</dbReference>
<organism evidence="2 3">
    <name type="scientific">Emticicia soli</name>
    <dbReference type="NCBI Taxonomy" id="2027878"/>
    <lineage>
        <taxon>Bacteria</taxon>
        <taxon>Pseudomonadati</taxon>
        <taxon>Bacteroidota</taxon>
        <taxon>Cytophagia</taxon>
        <taxon>Cytophagales</taxon>
        <taxon>Leadbetterellaceae</taxon>
        <taxon>Emticicia</taxon>
    </lineage>
</organism>
<dbReference type="Pfam" id="PF09601">
    <property type="entry name" value="DUF2459"/>
    <property type="match status" value="1"/>
</dbReference>
<evidence type="ECO:0000313" key="3">
    <source>
        <dbReference type="Proteomes" id="UP001597510"/>
    </source>
</evidence>
<name>A0ABW5JBI6_9BACT</name>
<feature type="transmembrane region" description="Helical" evidence="1">
    <location>
        <begin position="12"/>
        <end position="32"/>
    </location>
</feature>
<evidence type="ECO:0000256" key="1">
    <source>
        <dbReference type="SAM" id="Phobius"/>
    </source>
</evidence>
<dbReference type="Proteomes" id="UP001597510">
    <property type="component" value="Unassembled WGS sequence"/>
</dbReference>
<sequence>MKIALKILKYTGLALLALVCLVGVYLLAAFVLSRISVDKESQTQGEIPVYILTNGVHTDLVLPIKDEQIDWSKEVKFANTIGKDSAFEYVAFGWGDKGFYLETPTWADLKVSTALKAAFSLSTAAIHATFYKELTEGADCVKIYVSKEEYSRLIKYIQQSFITDAQGHLIYIKTNANYGDDDAFYEAKGSYNILYTCNTWANNGLKSCGQKASLWTPFDTGIFYQYQK</sequence>
<gene>
    <name evidence="2" type="ORF">ACFSR2_21240</name>
</gene>
<accession>A0ABW5JBI6</accession>
<keyword evidence="1" id="KW-1133">Transmembrane helix</keyword>
<keyword evidence="1" id="KW-0812">Transmembrane</keyword>
<protein>
    <submittedName>
        <fullName evidence="2">TIGR02117 family protein</fullName>
    </submittedName>
</protein>
<dbReference type="InterPro" id="IPR011727">
    <property type="entry name" value="CHP02117"/>
</dbReference>
<keyword evidence="3" id="KW-1185">Reference proteome</keyword>
<reference evidence="3" key="1">
    <citation type="journal article" date="2019" name="Int. J. Syst. Evol. Microbiol.">
        <title>The Global Catalogue of Microorganisms (GCM) 10K type strain sequencing project: providing services to taxonomists for standard genome sequencing and annotation.</title>
        <authorList>
            <consortium name="The Broad Institute Genomics Platform"/>
            <consortium name="The Broad Institute Genome Sequencing Center for Infectious Disease"/>
            <person name="Wu L."/>
            <person name="Ma J."/>
        </authorList>
    </citation>
    <scope>NUCLEOTIDE SEQUENCE [LARGE SCALE GENOMIC DNA]</scope>
    <source>
        <strain evidence="3">KCTC 52344</strain>
    </source>
</reference>
<dbReference type="NCBIfam" id="TIGR02117">
    <property type="entry name" value="chp_urease_rgn"/>
    <property type="match status" value="1"/>
</dbReference>
<dbReference type="RefSeq" id="WP_340233234.1">
    <property type="nucleotide sequence ID" value="NZ_JBBEWC010000001.1"/>
</dbReference>
<proteinExistence type="predicted"/>